<dbReference type="PANTHER" id="PTHR44196">
    <property type="entry name" value="DEHYDROGENASE/REDUCTASE SDR FAMILY MEMBER 7B"/>
    <property type="match status" value="1"/>
</dbReference>
<dbReference type="AlphaFoldDB" id="A0A1H3YT91"/>
<dbReference type="PANTHER" id="PTHR44196:SF4">
    <property type="entry name" value="SHORT CHAIN DEHYDROGENASE"/>
    <property type="match status" value="1"/>
</dbReference>
<sequence>MVLVTGASRGLGYALALAEAARGAHVVALARTVGGLEELDDAVKAAGGAATLTPLDVTDDDGLARLGAAIHQRWGRLDRWLHCAVHAPPCAPASHADAKDVDRAMAVNARATQRLIRVLDPLLRAAPAGAAALMDDRTEGRPFFAPYAASKAAARAWWAAWALETSKSPLRVRLALPPPMATATRARFFPGEDRERLARPAEVAGRLLAALAQGGDAEIDLRERLAA</sequence>
<dbReference type="InterPro" id="IPR002347">
    <property type="entry name" value="SDR_fam"/>
</dbReference>
<proteinExistence type="inferred from homology"/>
<name>A0A1H3YT91_9RHOB</name>
<dbReference type="InterPro" id="IPR036291">
    <property type="entry name" value="NAD(P)-bd_dom_sf"/>
</dbReference>
<evidence type="ECO:0000256" key="2">
    <source>
        <dbReference type="ARBA" id="ARBA00023002"/>
    </source>
</evidence>
<dbReference type="SUPFAM" id="SSF51735">
    <property type="entry name" value="NAD(P)-binding Rossmann-fold domains"/>
    <property type="match status" value="1"/>
</dbReference>
<organism evidence="3 4">
    <name type="scientific">Rubrimonas cliftonensis</name>
    <dbReference type="NCBI Taxonomy" id="89524"/>
    <lineage>
        <taxon>Bacteria</taxon>
        <taxon>Pseudomonadati</taxon>
        <taxon>Pseudomonadota</taxon>
        <taxon>Alphaproteobacteria</taxon>
        <taxon>Rhodobacterales</taxon>
        <taxon>Paracoccaceae</taxon>
        <taxon>Rubrimonas</taxon>
    </lineage>
</organism>
<dbReference type="GO" id="GO:0016491">
    <property type="term" value="F:oxidoreductase activity"/>
    <property type="evidence" value="ECO:0007669"/>
    <property type="project" value="UniProtKB-KW"/>
</dbReference>
<comment type="similarity">
    <text evidence="1">Belongs to the short-chain dehydrogenases/reductases (SDR) family.</text>
</comment>
<dbReference type="Pfam" id="PF00106">
    <property type="entry name" value="adh_short"/>
    <property type="match status" value="1"/>
</dbReference>
<dbReference type="CDD" id="cd05233">
    <property type="entry name" value="SDR_c"/>
    <property type="match status" value="1"/>
</dbReference>
<dbReference type="STRING" id="89524.SAMN05444370_103236"/>
<evidence type="ECO:0000256" key="1">
    <source>
        <dbReference type="ARBA" id="ARBA00006484"/>
    </source>
</evidence>
<dbReference type="Proteomes" id="UP000198703">
    <property type="component" value="Unassembled WGS sequence"/>
</dbReference>
<evidence type="ECO:0000313" key="3">
    <source>
        <dbReference type="EMBL" id="SEA14630.1"/>
    </source>
</evidence>
<keyword evidence="2" id="KW-0560">Oxidoreductase</keyword>
<dbReference type="PRINTS" id="PR00081">
    <property type="entry name" value="GDHRDH"/>
</dbReference>
<keyword evidence="4" id="KW-1185">Reference proteome</keyword>
<gene>
    <name evidence="3" type="ORF">SAMN05444370_103236</name>
</gene>
<dbReference type="Gene3D" id="3.40.50.720">
    <property type="entry name" value="NAD(P)-binding Rossmann-like Domain"/>
    <property type="match status" value="1"/>
</dbReference>
<reference evidence="3 4" key="1">
    <citation type="submission" date="2016-10" db="EMBL/GenBank/DDBJ databases">
        <authorList>
            <person name="de Groot N.N."/>
        </authorList>
    </citation>
    <scope>NUCLEOTIDE SEQUENCE [LARGE SCALE GENOMIC DNA]</scope>
    <source>
        <strain evidence="3 4">DSM 15345</strain>
    </source>
</reference>
<dbReference type="GO" id="GO:0016020">
    <property type="term" value="C:membrane"/>
    <property type="evidence" value="ECO:0007669"/>
    <property type="project" value="TreeGrafter"/>
</dbReference>
<protein>
    <submittedName>
        <fullName evidence="3">Short-chain dehydrogenase</fullName>
    </submittedName>
</protein>
<accession>A0A1H3YT91</accession>
<evidence type="ECO:0000313" key="4">
    <source>
        <dbReference type="Proteomes" id="UP000198703"/>
    </source>
</evidence>
<dbReference type="EMBL" id="FNQM01000003">
    <property type="protein sequence ID" value="SEA14630.1"/>
    <property type="molecule type" value="Genomic_DNA"/>
</dbReference>